<dbReference type="OrthoDB" id="8954335at2759"/>
<keyword evidence="1" id="KW-0547">Nucleotide-binding</keyword>
<dbReference type="PROSITE" id="PS00675">
    <property type="entry name" value="SIGMA54_INTERACT_1"/>
    <property type="match status" value="1"/>
</dbReference>
<dbReference type="AlphaFoldDB" id="A0A6J2VTD8"/>
<gene>
    <name evidence="6" type="primary">LOC115816381</name>
</gene>
<feature type="compositionally biased region" description="Basic and acidic residues" evidence="2">
    <location>
        <begin position="103"/>
        <end position="116"/>
    </location>
</feature>
<feature type="region of interest" description="Disordered" evidence="2">
    <location>
        <begin position="16"/>
        <end position="43"/>
    </location>
</feature>
<comment type="similarity">
    <text evidence="1">Belongs to the TRAFAC class TrmE-Era-EngA-EngB-Septin-like GTPase superfamily. Septin GTPase family.</text>
</comment>
<keyword evidence="5" id="KW-1185">Reference proteome</keyword>
<feature type="signal peptide" evidence="3">
    <location>
        <begin position="1"/>
        <end position="18"/>
    </location>
</feature>
<name>A0A6J2VTD8_CHACN</name>
<feature type="domain" description="AAA+ ATPase" evidence="4">
    <location>
        <begin position="165"/>
        <end position="333"/>
    </location>
</feature>
<dbReference type="InterPro" id="IPR025662">
    <property type="entry name" value="Sigma_54_int_dom_ATP-bd_1"/>
</dbReference>
<protein>
    <submittedName>
        <fullName evidence="6">Uncharacterized protein LOC115816381</fullName>
    </submittedName>
</protein>
<dbReference type="Pfam" id="PF00735">
    <property type="entry name" value="Septin"/>
    <property type="match status" value="1"/>
</dbReference>
<dbReference type="InParanoid" id="A0A6J2VTD8"/>
<keyword evidence="1" id="KW-0342">GTP-binding</keyword>
<dbReference type="InterPro" id="IPR027417">
    <property type="entry name" value="P-loop_NTPase"/>
</dbReference>
<reference evidence="6" key="1">
    <citation type="submission" date="2025-08" db="UniProtKB">
        <authorList>
            <consortium name="RefSeq"/>
        </authorList>
    </citation>
    <scope>IDENTIFICATION</scope>
</reference>
<dbReference type="PANTHER" id="PTHR32046:SF11">
    <property type="entry name" value="IMMUNE-ASSOCIATED NUCLEOTIDE-BINDING PROTEIN 10-LIKE"/>
    <property type="match status" value="1"/>
</dbReference>
<dbReference type="SUPFAM" id="SSF52540">
    <property type="entry name" value="P-loop containing nucleoside triphosphate hydrolases"/>
    <property type="match status" value="1"/>
</dbReference>
<dbReference type="SMART" id="SM00382">
    <property type="entry name" value="AAA"/>
    <property type="match status" value="1"/>
</dbReference>
<organism evidence="5 6">
    <name type="scientific">Chanos chanos</name>
    <name type="common">Milkfish</name>
    <name type="synonym">Mugil chanos</name>
    <dbReference type="NCBI Taxonomy" id="29144"/>
    <lineage>
        <taxon>Eukaryota</taxon>
        <taxon>Metazoa</taxon>
        <taxon>Chordata</taxon>
        <taxon>Craniata</taxon>
        <taxon>Vertebrata</taxon>
        <taxon>Euteleostomi</taxon>
        <taxon>Actinopterygii</taxon>
        <taxon>Neopterygii</taxon>
        <taxon>Teleostei</taxon>
        <taxon>Ostariophysi</taxon>
        <taxon>Gonorynchiformes</taxon>
        <taxon>Chanidae</taxon>
        <taxon>Chanos</taxon>
    </lineage>
</organism>
<dbReference type="RefSeq" id="XP_030635198.1">
    <property type="nucleotide sequence ID" value="XM_030779338.1"/>
</dbReference>
<evidence type="ECO:0000259" key="4">
    <source>
        <dbReference type="SMART" id="SM00382"/>
    </source>
</evidence>
<feature type="region of interest" description="Disordered" evidence="2">
    <location>
        <begin position="84"/>
        <end position="116"/>
    </location>
</feature>
<feature type="chain" id="PRO_5027047032" evidence="3">
    <location>
        <begin position="19"/>
        <end position="688"/>
    </location>
</feature>
<evidence type="ECO:0000256" key="3">
    <source>
        <dbReference type="SAM" id="SignalP"/>
    </source>
</evidence>
<evidence type="ECO:0000313" key="6">
    <source>
        <dbReference type="RefSeq" id="XP_030635198.1"/>
    </source>
</evidence>
<dbReference type="GeneID" id="115816381"/>
<keyword evidence="3" id="KW-0732">Signal</keyword>
<proteinExistence type="inferred from homology"/>
<evidence type="ECO:0000256" key="1">
    <source>
        <dbReference type="RuleBase" id="RU004560"/>
    </source>
</evidence>
<sequence>MLRLLSFIVCLGPAKPSAAPGETRRTDRLRGHPFPASVTPGRPREAIGRHAALRCSTEPIAGSLCAAAEEQALICEAVSPLHWRRGGKRLPHPQGDGTGKAAEAPRPEALKSHSTPDHLKEYVQSSTQIGPGPPVRYRLTTERTDLDEKEAVKRWIFGQRDTDKENKVILILGETGTGKTTLVNTMVNHILGVKWEDKIWFEITEEGDENLAQSRTTSVIVYEVFVKENPLSLTIIDTPGYGDTEGIEKDDQVTENLIKLFKDEDGVKEIDMVGLMVPASHTRLTDRTCYIFDTVLSLFSREIQNNVVLFVSNSDGLPAKNISDIAKEMGLPCARNKKKEPVHFFFANRQTETFGKKYENIEKTLYECSETNIKSILTFLETVETKDLQMTESVLQKRKQLNDAVKDCSDHIDFIERKHHELREVENAMQIHKKEMEKNKNFTFEVDEPYKAKVPIETTPLQAKEATCCSVCEENCHAEGCWWVRDLSWCSVMKNGYCTVCANKCHYTDHVKENKVYVHRTRKVKMINPEMKQRYEAHEKENGRKLTVRNEIQDDLDKAGKEKTRLAEEAYQCIISLKQMALNAISLSTHQHLDFMIERMEELGRSERVEKLMSLKEEFHKRFSQQQKHKPCSLGESGIIGATAATNKRVIPRFNPLRFLPYRFGSRISLNQTAQKTKLRWPSAGFLL</sequence>
<dbReference type="Gene3D" id="3.40.50.300">
    <property type="entry name" value="P-loop containing nucleotide triphosphate hydrolases"/>
    <property type="match status" value="1"/>
</dbReference>
<dbReference type="InterPro" id="IPR030379">
    <property type="entry name" value="G_SEPTIN_dom"/>
</dbReference>
<dbReference type="PANTHER" id="PTHR32046">
    <property type="entry name" value="G DOMAIN-CONTAINING PROTEIN"/>
    <property type="match status" value="1"/>
</dbReference>
<dbReference type="InterPro" id="IPR003593">
    <property type="entry name" value="AAA+_ATPase"/>
</dbReference>
<evidence type="ECO:0000256" key="2">
    <source>
        <dbReference type="SAM" id="MobiDB-lite"/>
    </source>
</evidence>
<dbReference type="Proteomes" id="UP000504632">
    <property type="component" value="Chromosome 7"/>
</dbReference>
<dbReference type="GO" id="GO:0005525">
    <property type="term" value="F:GTP binding"/>
    <property type="evidence" value="ECO:0007669"/>
    <property type="project" value="UniProtKB-KW"/>
</dbReference>
<evidence type="ECO:0000313" key="5">
    <source>
        <dbReference type="Proteomes" id="UP000504632"/>
    </source>
</evidence>
<accession>A0A6J2VTD8</accession>